<dbReference type="SUPFAM" id="SSF55729">
    <property type="entry name" value="Acyl-CoA N-acyltransferases (Nat)"/>
    <property type="match status" value="1"/>
</dbReference>
<dbReference type="GO" id="GO:0008233">
    <property type="term" value="F:peptidase activity"/>
    <property type="evidence" value="ECO:0007669"/>
    <property type="project" value="UniProtKB-KW"/>
</dbReference>
<evidence type="ECO:0000256" key="1">
    <source>
        <dbReference type="ARBA" id="ARBA00022679"/>
    </source>
</evidence>
<evidence type="ECO:0000313" key="5">
    <source>
        <dbReference type="Proteomes" id="UP000043764"/>
    </source>
</evidence>
<accession>A0A0H5DIY1</accession>
<keyword evidence="4" id="KW-0378">Hydrolase</keyword>
<keyword evidence="4" id="KW-0645">Protease</keyword>
<dbReference type="Proteomes" id="UP000043764">
    <property type="component" value="Unassembled WGS sequence"/>
</dbReference>
<dbReference type="Pfam" id="PF00583">
    <property type="entry name" value="Acetyltransf_1"/>
    <property type="match status" value="1"/>
</dbReference>
<sequence length="182" mass="19536">MTDHPDLTLRVAEMADASSLAALSVEVWVATYLREGVGAAFADYVLQEHTPARMRAVIAAPTSHIIVSQNRMGIDGYIRVDMGAPAPVPGGPDVEIRTLYVQPRHHGRGLGRSLLSAALAHCAKQGVPAVWLASNAENLPAKRFYLSQGFDRAGETAFVLEGQSYLNDVFVRDCGLAKPPAD</sequence>
<dbReference type="GO" id="GO:0016747">
    <property type="term" value="F:acyltransferase activity, transferring groups other than amino-acyl groups"/>
    <property type="evidence" value="ECO:0007669"/>
    <property type="project" value="InterPro"/>
</dbReference>
<dbReference type="RefSeq" id="WP_050673933.1">
    <property type="nucleotide sequence ID" value="NZ_CVRL01000037.1"/>
</dbReference>
<keyword evidence="2 4" id="KW-0012">Acyltransferase</keyword>
<dbReference type="EC" id="2.3.1.-" evidence="4"/>
<dbReference type="EMBL" id="CVRL01000037">
    <property type="protein sequence ID" value="CRL12110.1"/>
    <property type="molecule type" value="Genomic_DNA"/>
</dbReference>
<protein>
    <submittedName>
        <fullName evidence="4">Protease synthase and sporulation negative regulatory protein PAI 1</fullName>
        <ecNumber evidence="4">2.3.1.-</ecNumber>
    </submittedName>
</protein>
<proteinExistence type="predicted"/>
<dbReference type="PANTHER" id="PTHR43877">
    <property type="entry name" value="AMINOALKYLPHOSPHONATE N-ACETYLTRANSFERASE-RELATED-RELATED"/>
    <property type="match status" value="1"/>
</dbReference>
<evidence type="ECO:0000256" key="2">
    <source>
        <dbReference type="ARBA" id="ARBA00023315"/>
    </source>
</evidence>
<dbReference type="InterPro" id="IPR050832">
    <property type="entry name" value="Bact_Acetyltransf"/>
</dbReference>
<evidence type="ECO:0000259" key="3">
    <source>
        <dbReference type="PROSITE" id="PS51186"/>
    </source>
</evidence>
<dbReference type="GO" id="GO:0006508">
    <property type="term" value="P:proteolysis"/>
    <property type="evidence" value="ECO:0007669"/>
    <property type="project" value="UniProtKB-KW"/>
</dbReference>
<dbReference type="PROSITE" id="PS51186">
    <property type="entry name" value="GNAT"/>
    <property type="match status" value="1"/>
</dbReference>
<dbReference type="AlphaFoldDB" id="A0A0H5DIY1"/>
<dbReference type="STRING" id="481446.NIT7645_03491"/>
<keyword evidence="1 4" id="KW-0808">Transferase</keyword>
<dbReference type="CDD" id="cd04301">
    <property type="entry name" value="NAT_SF"/>
    <property type="match status" value="1"/>
</dbReference>
<dbReference type="Gene3D" id="3.40.630.30">
    <property type="match status" value="1"/>
</dbReference>
<feature type="domain" description="N-acetyltransferase" evidence="3">
    <location>
        <begin position="7"/>
        <end position="172"/>
    </location>
</feature>
<organism evidence="4 5">
    <name type="scientific">Phaeobacter italicus</name>
    <dbReference type="NCBI Taxonomy" id="481446"/>
    <lineage>
        <taxon>Bacteria</taxon>
        <taxon>Pseudomonadati</taxon>
        <taxon>Pseudomonadota</taxon>
        <taxon>Alphaproteobacteria</taxon>
        <taxon>Rhodobacterales</taxon>
        <taxon>Roseobacteraceae</taxon>
        <taxon>Phaeobacter</taxon>
    </lineage>
</organism>
<dbReference type="InterPro" id="IPR000182">
    <property type="entry name" value="GNAT_dom"/>
</dbReference>
<gene>
    <name evidence="4" type="primary">paiA</name>
    <name evidence="4" type="ORF">NIT7321_02982</name>
</gene>
<dbReference type="InterPro" id="IPR016181">
    <property type="entry name" value="Acyl_CoA_acyltransferase"/>
</dbReference>
<evidence type="ECO:0000313" key="4">
    <source>
        <dbReference type="EMBL" id="CRL12110.1"/>
    </source>
</evidence>
<reference evidence="5" key="1">
    <citation type="submission" date="2015-05" db="EMBL/GenBank/DDBJ databases">
        <authorList>
            <person name="Rodrigo-Torres Lidia"/>
            <person name="Arahal R.David."/>
        </authorList>
    </citation>
    <scope>NUCLEOTIDE SEQUENCE [LARGE SCALE GENOMIC DNA]</scope>
    <source>
        <strain evidence="5">CECT 7321</strain>
    </source>
</reference>
<name>A0A0H5DIY1_9RHOB</name>
<keyword evidence="5" id="KW-1185">Reference proteome</keyword>